<dbReference type="EMBL" id="KV426412">
    <property type="protein sequence ID" value="KZV81150.1"/>
    <property type="molecule type" value="Genomic_DNA"/>
</dbReference>
<keyword evidence="2" id="KW-1185">Reference proteome</keyword>
<dbReference type="InParanoid" id="A0A165BS64"/>
<reference evidence="1 2" key="1">
    <citation type="journal article" date="2016" name="Mol. Biol. Evol.">
        <title>Comparative Genomics of Early-Diverging Mushroom-Forming Fungi Provides Insights into the Origins of Lignocellulose Decay Capabilities.</title>
        <authorList>
            <person name="Nagy L.G."/>
            <person name="Riley R."/>
            <person name="Tritt A."/>
            <person name="Adam C."/>
            <person name="Daum C."/>
            <person name="Floudas D."/>
            <person name="Sun H."/>
            <person name="Yadav J.S."/>
            <person name="Pangilinan J."/>
            <person name="Larsson K.H."/>
            <person name="Matsuura K."/>
            <person name="Barry K."/>
            <person name="Labutti K."/>
            <person name="Kuo R."/>
            <person name="Ohm R.A."/>
            <person name="Bhattacharya S.S."/>
            <person name="Shirouzu T."/>
            <person name="Yoshinaga Y."/>
            <person name="Martin F.M."/>
            <person name="Grigoriev I.V."/>
            <person name="Hibbett D.S."/>
        </authorList>
    </citation>
    <scope>NUCLEOTIDE SEQUENCE [LARGE SCALE GENOMIC DNA]</scope>
    <source>
        <strain evidence="1 2">HHB12029</strain>
    </source>
</reference>
<proteinExistence type="predicted"/>
<evidence type="ECO:0000313" key="2">
    <source>
        <dbReference type="Proteomes" id="UP000077266"/>
    </source>
</evidence>
<feature type="non-terminal residue" evidence="1">
    <location>
        <position position="1"/>
    </location>
</feature>
<organism evidence="1 2">
    <name type="scientific">Exidia glandulosa HHB12029</name>
    <dbReference type="NCBI Taxonomy" id="1314781"/>
    <lineage>
        <taxon>Eukaryota</taxon>
        <taxon>Fungi</taxon>
        <taxon>Dikarya</taxon>
        <taxon>Basidiomycota</taxon>
        <taxon>Agaricomycotina</taxon>
        <taxon>Agaricomycetes</taxon>
        <taxon>Auriculariales</taxon>
        <taxon>Exidiaceae</taxon>
        <taxon>Exidia</taxon>
    </lineage>
</organism>
<accession>A0A165BS64</accession>
<protein>
    <submittedName>
        <fullName evidence="1">Uncharacterized protein</fullName>
    </submittedName>
</protein>
<gene>
    <name evidence="1" type="ORF">EXIGLDRAFT_704200</name>
</gene>
<sequence>LAEFSAWRSPRLLSNKDALKNTALFDAEWDNPSRNRDWHYKVEAIRELQLRLKFIGRAVLMYKDAARRELVALCTEVLLIRRAELELDIENFRAHPNLLHKDDKREMDPPLFHSRVECCKETRRKSSKTSGSDRNGLGFYHKESLVGVVLYVQPDRVPIRATEKSGMSARGGLGTDYTVVHCNAVAGRSRMVPIEVASALCTCVQIVIADFTAGCPKRSVRPDGDLLVSLSVIVCMCCVGSWDAKTIEGLLYALVGLLHRMNDLECLSVTVDLPESDVLVSVEHLMDTIELSKLYHVRLCLMGFSITSSHAVVLPGSLCIQLAVPVHAQRTTTVMYTPHQTTCSLMDMRRGTRPEGAARGFYSLERLVVLKLEDVPISFTTTDSLRVLSQLKRLDLHPSVWVEWPVDCITDKENLLPDVVEVESPPWHGGGTSHLDPGDDEHPHTVLVPAAMEWEDDERMTLSPTEAQYTYCFLERVVRDLLHLEVLHIGGAMHNVAGCGRKSGPCVPVMPISVSSVLDDAMRAPPPTDISLQAVAAVAKTLDSNSINTSWATASGCWALAGVTTATSNATGRVHTQHALQTFSTCVHRCLSTRAGWIPVDSSLRARRHCGRDLLTTHALRAHGMKPACEKEVEEGIRCCGGDVRTRLLRETVKLAPAMCIFRFCPGKLGLEAHGCGGSLYMRKGAISCIDGTEPRALQVVWLGARAFGTFEEEIDIGALCAVLLSHRGNEHQ</sequence>
<name>A0A165BS64_EXIGL</name>
<dbReference type="Proteomes" id="UP000077266">
    <property type="component" value="Unassembled WGS sequence"/>
</dbReference>
<dbReference type="AlphaFoldDB" id="A0A165BS64"/>
<evidence type="ECO:0000313" key="1">
    <source>
        <dbReference type="EMBL" id="KZV81150.1"/>
    </source>
</evidence>